<protein>
    <submittedName>
        <fullName evidence="2">Uncharacterized protein</fullName>
    </submittedName>
</protein>
<name>A0A4Z1NGA0_9PEZI</name>
<dbReference type="Proteomes" id="UP000298493">
    <property type="component" value="Unassembled WGS sequence"/>
</dbReference>
<evidence type="ECO:0000256" key="1">
    <source>
        <dbReference type="SAM" id="MobiDB-lite"/>
    </source>
</evidence>
<dbReference type="AlphaFoldDB" id="A0A4Z1NGA0"/>
<organism evidence="2 3">
    <name type="scientific">Venturia nashicola</name>
    <dbReference type="NCBI Taxonomy" id="86259"/>
    <lineage>
        <taxon>Eukaryota</taxon>
        <taxon>Fungi</taxon>
        <taxon>Dikarya</taxon>
        <taxon>Ascomycota</taxon>
        <taxon>Pezizomycotina</taxon>
        <taxon>Dothideomycetes</taxon>
        <taxon>Pleosporomycetidae</taxon>
        <taxon>Venturiales</taxon>
        <taxon>Venturiaceae</taxon>
        <taxon>Venturia</taxon>
    </lineage>
</organism>
<evidence type="ECO:0000313" key="3">
    <source>
        <dbReference type="Proteomes" id="UP000298493"/>
    </source>
</evidence>
<gene>
    <name evidence="2" type="ORF">E6O75_ATG10253</name>
</gene>
<accession>A0A4Z1NGA0</accession>
<reference evidence="2 3" key="1">
    <citation type="submission" date="2019-04" db="EMBL/GenBank/DDBJ databases">
        <title>High contiguity whole genome sequence and gene annotation resource for two Venturia nashicola isolates.</title>
        <authorList>
            <person name="Prokchorchik M."/>
            <person name="Won K."/>
            <person name="Lee Y."/>
            <person name="Choi E.D."/>
            <person name="Segonzac C."/>
            <person name="Sohn K.H."/>
        </authorList>
    </citation>
    <scope>NUCLEOTIDE SEQUENCE [LARGE SCALE GENOMIC DNA]</scope>
    <source>
        <strain evidence="2 3">PRI2</strain>
    </source>
</reference>
<feature type="compositionally biased region" description="Basic and acidic residues" evidence="1">
    <location>
        <begin position="8"/>
        <end position="17"/>
    </location>
</feature>
<comment type="caution">
    <text evidence="2">The sequence shown here is derived from an EMBL/GenBank/DDBJ whole genome shotgun (WGS) entry which is preliminary data.</text>
</comment>
<sequence length="96" mass="10730">MPSNARTISDHAFDADRGGLPGLTSKPWTRPRHTKPISQTSLVWSSSRKFLGRHSHTMCGVLQYTYEDRGCKCLRAKKTTSPMQHNRDAGDSNSRG</sequence>
<keyword evidence="3" id="KW-1185">Reference proteome</keyword>
<proteinExistence type="predicted"/>
<evidence type="ECO:0000313" key="2">
    <source>
        <dbReference type="EMBL" id="TID12760.1"/>
    </source>
</evidence>
<feature type="region of interest" description="Disordered" evidence="1">
    <location>
        <begin position="1"/>
        <end position="40"/>
    </location>
</feature>
<dbReference type="EMBL" id="SNSC02000034">
    <property type="protein sequence ID" value="TID12760.1"/>
    <property type="molecule type" value="Genomic_DNA"/>
</dbReference>